<name>A0A2G5K959_9RHOB</name>
<dbReference type="OrthoDB" id="7816590at2"/>
<dbReference type="Pfam" id="PF00535">
    <property type="entry name" value="Glycos_transf_2"/>
    <property type="match status" value="1"/>
</dbReference>
<evidence type="ECO:0000313" key="2">
    <source>
        <dbReference type="EMBL" id="PIB26057.1"/>
    </source>
</evidence>
<feature type="domain" description="Glycosyltransferase 2-like" evidence="1">
    <location>
        <begin position="5"/>
        <end position="124"/>
    </location>
</feature>
<gene>
    <name evidence="2" type="ORF">BFP76_13930</name>
</gene>
<evidence type="ECO:0000259" key="1">
    <source>
        <dbReference type="Pfam" id="PF00535"/>
    </source>
</evidence>
<dbReference type="Gene3D" id="3.90.550.10">
    <property type="entry name" value="Spore Coat Polysaccharide Biosynthesis Protein SpsA, Chain A"/>
    <property type="match status" value="1"/>
</dbReference>
<dbReference type="SUPFAM" id="SSF53448">
    <property type="entry name" value="Nucleotide-diphospho-sugar transferases"/>
    <property type="match status" value="1"/>
</dbReference>
<reference evidence="2 3" key="1">
    <citation type="submission" date="2016-08" db="EMBL/GenBank/DDBJ databases">
        <title>Draft genome of Amylibacter sp. strain 4G11.</title>
        <authorList>
            <person name="Wong S.-K."/>
            <person name="Hamasaki K."/>
            <person name="Yoshizawa S."/>
        </authorList>
    </citation>
    <scope>NUCLEOTIDE SEQUENCE [LARGE SCALE GENOMIC DNA]</scope>
    <source>
        <strain evidence="2 3">4G11</strain>
    </source>
</reference>
<dbReference type="AlphaFoldDB" id="A0A2G5K959"/>
<protein>
    <recommendedName>
        <fullName evidence="1">Glycosyltransferase 2-like domain-containing protein</fullName>
    </recommendedName>
</protein>
<comment type="caution">
    <text evidence="2">The sequence shown here is derived from an EMBL/GenBank/DDBJ whole genome shotgun (WGS) entry which is preliminary data.</text>
</comment>
<dbReference type="RefSeq" id="WP_099591806.1">
    <property type="nucleotide sequence ID" value="NZ_MDGM01000007.1"/>
</dbReference>
<dbReference type="Proteomes" id="UP000231516">
    <property type="component" value="Unassembled WGS sequence"/>
</dbReference>
<dbReference type="InterPro" id="IPR029044">
    <property type="entry name" value="Nucleotide-diphossugar_trans"/>
</dbReference>
<proteinExistence type="predicted"/>
<dbReference type="InterPro" id="IPR001173">
    <property type="entry name" value="Glyco_trans_2-like"/>
</dbReference>
<accession>A0A2G5K959</accession>
<organism evidence="2 3">
    <name type="scientific">Paramylibacter kogurei</name>
    <dbReference type="NCBI Taxonomy" id="1889778"/>
    <lineage>
        <taxon>Bacteria</taxon>
        <taxon>Pseudomonadati</taxon>
        <taxon>Pseudomonadota</taxon>
        <taxon>Alphaproteobacteria</taxon>
        <taxon>Rhodobacterales</taxon>
        <taxon>Paracoccaceae</taxon>
        <taxon>Paramylibacter</taxon>
    </lineage>
</organism>
<keyword evidence="3" id="KW-1185">Reference proteome</keyword>
<dbReference type="GO" id="GO:0016758">
    <property type="term" value="F:hexosyltransferase activity"/>
    <property type="evidence" value="ECO:0007669"/>
    <property type="project" value="UniProtKB-ARBA"/>
</dbReference>
<dbReference type="EMBL" id="MDGM01000007">
    <property type="protein sequence ID" value="PIB26057.1"/>
    <property type="molecule type" value="Genomic_DNA"/>
</dbReference>
<dbReference type="PANTHER" id="PTHR22916:SF3">
    <property type="entry name" value="UDP-GLCNAC:BETAGAL BETA-1,3-N-ACETYLGLUCOSAMINYLTRANSFERASE-LIKE PROTEIN 1"/>
    <property type="match status" value="1"/>
</dbReference>
<dbReference type="PANTHER" id="PTHR22916">
    <property type="entry name" value="GLYCOSYLTRANSFERASE"/>
    <property type="match status" value="1"/>
</dbReference>
<evidence type="ECO:0000313" key="3">
    <source>
        <dbReference type="Proteomes" id="UP000231516"/>
    </source>
</evidence>
<sequence>MAKISFLMPVFNGAEFLRQTLDSLLIQDFDDYDIHIIDDGSTDESAQIINDLHSDKIHYHAQQNAGLVAALNNGLSRLDCKYVARIDADDICYPNRLSRQLDFLQFTQADVVSCKAVHIDELGHPLGISGVSNVYDPDPEWLPPKEPYLSHPFMFGRLDVLAQTGYRDAHLSEDADLCWRLFDTHRLAVQNAILGEYRLHLNSVSAMDVIAGRVQAFYAALAALNAKRRAQHRDEIDYDKSLAQSKQAATHIDGLLALFADQLNAQEQTYLRAAACMKLLHLARWRGYDISMDDVTAAKRAVKQMKPLPAEIAQDTAQIIAEAELRLSQNDEPAQNILSRITGLFGKT</sequence>